<evidence type="ECO:0000313" key="1">
    <source>
        <dbReference type="EMBL" id="TGX82823.1"/>
    </source>
</evidence>
<dbReference type="Proteomes" id="UP000308886">
    <property type="component" value="Unassembled WGS sequence"/>
</dbReference>
<dbReference type="EMBL" id="SRZC01000007">
    <property type="protein sequence ID" value="TGX82823.1"/>
    <property type="molecule type" value="Genomic_DNA"/>
</dbReference>
<evidence type="ECO:0000313" key="2">
    <source>
        <dbReference type="Proteomes" id="UP000308886"/>
    </source>
</evidence>
<sequence>MRLDLEVPNFTGFYQGIWEQGENEWTEIHEMKYGEYEDFESLNLIDDWGFGPDYRDKVAKLFADDYAEIIKNCLGVPMEYVGCYVSSPKEYNFTTDRIFATFEVPDYDALVKRLKELGSLPEYRTELAALIKKYHTSCSGFISFMSNDIEEWFELMQDPSNDHYTSYFLGYLLSLMAPEEIEGLNESIYMYVEENTDYHCVEPETDEAKEEWEIYLKYGSLYTDYATAHPMRYENPDKGKWPYWIVIDWDDYKEQFLDYVEKHEKEQKRKAALAAMPVIPGLFD</sequence>
<accession>A0AC61QRQ5</accession>
<proteinExistence type="predicted"/>
<organism evidence="1 2">
    <name type="scientific">Palleniella muris</name>
    <dbReference type="NCBI Taxonomy" id="3038145"/>
    <lineage>
        <taxon>Bacteria</taxon>
        <taxon>Pseudomonadati</taxon>
        <taxon>Bacteroidota</taxon>
        <taxon>Bacteroidia</taxon>
        <taxon>Bacteroidales</taxon>
        <taxon>Prevotellaceae</taxon>
        <taxon>Palleniella</taxon>
    </lineage>
</organism>
<name>A0AC61QRQ5_9BACT</name>
<comment type="caution">
    <text evidence="1">The sequence shown here is derived from an EMBL/GenBank/DDBJ whole genome shotgun (WGS) entry which is preliminary data.</text>
</comment>
<gene>
    <name evidence="1" type="ORF">E5358_05655</name>
</gene>
<keyword evidence="2" id="KW-1185">Reference proteome</keyword>
<reference evidence="1" key="1">
    <citation type="submission" date="2019-04" db="EMBL/GenBank/DDBJ databases">
        <title>Microbes associate with the intestines of laboratory mice.</title>
        <authorList>
            <person name="Navarre W."/>
            <person name="Wong E."/>
            <person name="Huang K."/>
            <person name="Tropini C."/>
            <person name="Ng K."/>
            <person name="Yu B."/>
        </authorList>
    </citation>
    <scope>NUCLEOTIDE SEQUENCE</scope>
    <source>
        <strain evidence="1">NM73_A23</strain>
    </source>
</reference>
<protein>
    <submittedName>
        <fullName evidence="1">Uncharacterized protein</fullName>
    </submittedName>
</protein>